<reference evidence="3 4" key="1">
    <citation type="submission" date="2006-04" db="EMBL/GenBank/DDBJ databases">
        <authorList>
            <person name="Giovannoni S.J."/>
            <person name="Cho J.-C."/>
            <person name="Ferriera S."/>
            <person name="Johnson J."/>
            <person name="Kravitz S."/>
            <person name="Halpern A."/>
            <person name="Remington K."/>
            <person name="Beeson K."/>
            <person name="Tran B."/>
            <person name="Rogers Y.-H."/>
            <person name="Friedman R."/>
            <person name="Venter J.C."/>
        </authorList>
    </citation>
    <scope>NUCLEOTIDE SEQUENCE [LARGE SCALE GENOMIC DNA]</scope>
    <source>
        <strain evidence="3 4">HTCC1002</strain>
    </source>
</reference>
<dbReference type="Gene3D" id="3.30.428.10">
    <property type="entry name" value="HIT-like"/>
    <property type="match status" value="1"/>
</dbReference>
<dbReference type="PROSITE" id="PS51084">
    <property type="entry name" value="HIT_2"/>
    <property type="match status" value="1"/>
</dbReference>
<dbReference type="GO" id="GO:0003824">
    <property type="term" value="F:catalytic activity"/>
    <property type="evidence" value="ECO:0007669"/>
    <property type="project" value="InterPro"/>
</dbReference>
<dbReference type="HOGENOM" id="CLU_123330_0_1_5"/>
<dbReference type="RefSeq" id="WP_006996699.1">
    <property type="nucleotide sequence ID" value="NZ_CH724130.1"/>
</dbReference>
<accession>Q1UZS9</accession>
<evidence type="ECO:0000259" key="2">
    <source>
        <dbReference type="PROSITE" id="PS51084"/>
    </source>
</evidence>
<comment type="caution">
    <text evidence="3">The sequence shown here is derived from an EMBL/GenBank/DDBJ whole genome shotgun (WGS) entry which is preliminary data.</text>
</comment>
<organism evidence="3 4">
    <name type="scientific">Pelagibacter ubique (strain HTCC1002)</name>
    <dbReference type="NCBI Taxonomy" id="314261"/>
    <lineage>
        <taxon>Bacteria</taxon>
        <taxon>Pseudomonadati</taxon>
        <taxon>Pseudomonadota</taxon>
        <taxon>Alphaproteobacteria</taxon>
        <taxon>Candidatus Pelagibacterales</taxon>
        <taxon>Candidatus Pelagibacteraceae</taxon>
        <taxon>Candidatus Pelagibacter</taxon>
    </lineage>
</organism>
<protein>
    <submittedName>
        <fullName evidence="3">Possible HIT domain protein</fullName>
    </submittedName>
</protein>
<evidence type="ECO:0000313" key="3">
    <source>
        <dbReference type="EMBL" id="EAS84112.1"/>
    </source>
</evidence>
<proteinExistence type="predicted"/>
<dbReference type="Pfam" id="PF01230">
    <property type="entry name" value="HIT"/>
    <property type="match status" value="1"/>
</dbReference>
<comment type="caution">
    <text evidence="1">Lacks conserved residue(s) required for the propagation of feature annotation.</text>
</comment>
<sequence length="134" mass="15494">MANKVSKSFLKDSHLITELKLCSIRLIDNAKFPWIILIPKRKNITDISELNSKDQMLLMKEIVHCSKLMKKIFKTKKLNVEKIGNIVPQLHIHIIARSTKDSTWPLSVWVIKGKPYSKVLLTKTISKIKKYLKG</sequence>
<dbReference type="InterPro" id="IPR036265">
    <property type="entry name" value="HIT-like_sf"/>
</dbReference>
<name>Q1UZS9_PELU1</name>
<dbReference type="EMBL" id="AAPV01000002">
    <property type="protein sequence ID" value="EAS84112.1"/>
    <property type="molecule type" value="Genomic_DNA"/>
</dbReference>
<dbReference type="Proteomes" id="UP000005306">
    <property type="component" value="Unassembled WGS sequence"/>
</dbReference>
<dbReference type="AlphaFoldDB" id="Q1UZS9"/>
<gene>
    <name evidence="3" type="ORF">PU1002_00280</name>
</gene>
<dbReference type="InterPro" id="IPR011146">
    <property type="entry name" value="HIT-like"/>
</dbReference>
<evidence type="ECO:0000256" key="1">
    <source>
        <dbReference type="PROSITE-ProRule" id="PRU00464"/>
    </source>
</evidence>
<dbReference type="InterPro" id="IPR026026">
    <property type="entry name" value="HIT_Hint"/>
</dbReference>
<evidence type="ECO:0000313" key="4">
    <source>
        <dbReference type="Proteomes" id="UP000005306"/>
    </source>
</evidence>
<dbReference type="PIRSF" id="PIRSF000714">
    <property type="entry name" value="HIT"/>
    <property type="match status" value="1"/>
</dbReference>
<feature type="domain" description="HIT" evidence="2">
    <location>
        <begin position="35"/>
        <end position="104"/>
    </location>
</feature>
<dbReference type="SUPFAM" id="SSF54197">
    <property type="entry name" value="HIT-like"/>
    <property type="match status" value="1"/>
</dbReference>